<evidence type="ECO:0000313" key="3">
    <source>
        <dbReference type="Proteomes" id="UP000317894"/>
    </source>
</evidence>
<comment type="caution">
    <text evidence="2">The sequence shown here is derived from an EMBL/GenBank/DDBJ whole genome shotgun (WGS) entry which is preliminary data.</text>
</comment>
<dbReference type="Gene3D" id="2.30.110.10">
    <property type="entry name" value="Electron Transport, Fmn-binding Protein, Chain A"/>
    <property type="match status" value="1"/>
</dbReference>
<protein>
    <submittedName>
        <fullName evidence="2">Pyridoxamine 5'-phosphate oxidase</fullName>
    </submittedName>
</protein>
<keyword evidence="3" id="KW-1185">Reference proteome</keyword>
<dbReference type="InterPro" id="IPR052917">
    <property type="entry name" value="Stress-Dev_Protein"/>
</dbReference>
<dbReference type="EMBL" id="VJWA01000001">
    <property type="protein sequence ID" value="TRW18135.1"/>
    <property type="molecule type" value="Genomic_DNA"/>
</dbReference>
<proteinExistence type="predicted"/>
<accession>A0A552UIU6</accession>
<dbReference type="SUPFAM" id="SSF50475">
    <property type="entry name" value="FMN-binding split barrel"/>
    <property type="match status" value="1"/>
</dbReference>
<dbReference type="PANTHER" id="PTHR34818">
    <property type="entry name" value="PROTEIN BLI-3"/>
    <property type="match status" value="1"/>
</dbReference>
<dbReference type="InterPro" id="IPR038725">
    <property type="entry name" value="YdaG_split_barrel_FMN-bd"/>
</dbReference>
<sequence>MPMTLPELAKAMRKIDFAMLQTHSEGGTIAGRPMSNNAEVEYDGDSWYFSYEDTRTCDDIKADPKVALAFQANTSLLGKPGLMVAVEGVAELIRDKAVFAEHWTSNIERWFPQGIDTPGLVLIKVEAVRIHYWAGEDEGEITL</sequence>
<organism evidence="2 3">
    <name type="scientific">Glacieibacterium frigidum</name>
    <dbReference type="NCBI Taxonomy" id="2593303"/>
    <lineage>
        <taxon>Bacteria</taxon>
        <taxon>Pseudomonadati</taxon>
        <taxon>Pseudomonadota</taxon>
        <taxon>Alphaproteobacteria</taxon>
        <taxon>Sphingomonadales</taxon>
        <taxon>Sphingosinicellaceae</taxon>
        <taxon>Glacieibacterium</taxon>
    </lineage>
</organism>
<dbReference type="PANTHER" id="PTHR34818:SF1">
    <property type="entry name" value="PROTEIN BLI-3"/>
    <property type="match status" value="1"/>
</dbReference>
<dbReference type="RefSeq" id="WP_144236828.1">
    <property type="nucleotide sequence ID" value="NZ_VJWA01000001.1"/>
</dbReference>
<evidence type="ECO:0000313" key="2">
    <source>
        <dbReference type="EMBL" id="TRW18135.1"/>
    </source>
</evidence>
<name>A0A552UIU6_9SPHN</name>
<evidence type="ECO:0000259" key="1">
    <source>
        <dbReference type="Pfam" id="PF16242"/>
    </source>
</evidence>
<reference evidence="2 3" key="1">
    <citation type="submission" date="2019-07" db="EMBL/GenBank/DDBJ databases">
        <title>Novel species isolated from glacier.</title>
        <authorList>
            <person name="Liu Q."/>
            <person name="Xin Y.-H."/>
        </authorList>
    </citation>
    <scope>NUCLEOTIDE SEQUENCE [LARGE SCALE GENOMIC DNA]</scope>
    <source>
        <strain evidence="2 3">LB1R16</strain>
    </source>
</reference>
<feature type="domain" description="General stress protein FMN-binding split barrel" evidence="1">
    <location>
        <begin position="7"/>
        <end position="136"/>
    </location>
</feature>
<dbReference type="Proteomes" id="UP000317894">
    <property type="component" value="Unassembled WGS sequence"/>
</dbReference>
<dbReference type="InterPro" id="IPR012349">
    <property type="entry name" value="Split_barrel_FMN-bd"/>
</dbReference>
<gene>
    <name evidence="2" type="ORF">FMM06_08520</name>
</gene>
<dbReference type="AlphaFoldDB" id="A0A552UIU6"/>
<dbReference type="OrthoDB" id="1432662at2"/>
<dbReference type="Pfam" id="PF16242">
    <property type="entry name" value="Pyrid_ox_like"/>
    <property type="match status" value="1"/>
</dbReference>